<keyword evidence="6 8" id="KW-1015">Disulfide bond</keyword>
<dbReference type="AlphaFoldDB" id="A0A2T6ZG36"/>
<dbReference type="PANTHER" id="PTHR48250">
    <property type="entry name" value="CUTINASE 2-RELATED"/>
    <property type="match status" value="1"/>
</dbReference>
<dbReference type="Pfam" id="PF01083">
    <property type="entry name" value="Cutinase"/>
    <property type="match status" value="1"/>
</dbReference>
<dbReference type="OrthoDB" id="2975078at2759"/>
<dbReference type="Proteomes" id="UP000244722">
    <property type="component" value="Unassembled WGS sequence"/>
</dbReference>
<evidence type="ECO:0000256" key="8">
    <source>
        <dbReference type="PIRSR" id="PIRSR611150-2"/>
    </source>
</evidence>
<dbReference type="PRINTS" id="PR00129">
    <property type="entry name" value="CUTINASE"/>
</dbReference>
<dbReference type="Gene3D" id="3.40.50.1820">
    <property type="entry name" value="alpha/beta hydrolase"/>
    <property type="match status" value="1"/>
</dbReference>
<dbReference type="EMBL" id="NESQ01000298">
    <property type="protein sequence ID" value="PUU74458.1"/>
    <property type="molecule type" value="Genomic_DNA"/>
</dbReference>
<evidence type="ECO:0000256" key="6">
    <source>
        <dbReference type="ARBA" id="ARBA00023157"/>
    </source>
</evidence>
<name>A0A2T6ZG36_TUBBO</name>
<dbReference type="PANTHER" id="PTHR48250:SF2">
    <property type="entry name" value="CUTINASE"/>
    <property type="match status" value="1"/>
</dbReference>
<evidence type="ECO:0000256" key="3">
    <source>
        <dbReference type="ARBA" id="ARBA00022487"/>
    </source>
</evidence>
<comment type="similarity">
    <text evidence="1">Belongs to the cutinase family.</text>
</comment>
<keyword evidence="10" id="KW-1185">Reference proteome</keyword>
<proteinExistence type="inferred from homology"/>
<protein>
    <recommendedName>
        <fullName evidence="2">cutinase</fullName>
        <ecNumber evidence="2">3.1.1.74</ecNumber>
    </recommendedName>
</protein>
<reference evidence="9 10" key="1">
    <citation type="submission" date="2017-04" db="EMBL/GenBank/DDBJ databases">
        <title>Draft genome sequence of Tuber borchii Vittad., a whitish edible truffle.</title>
        <authorList>
            <consortium name="DOE Joint Genome Institute"/>
            <person name="Murat C."/>
            <person name="Kuo A."/>
            <person name="Barry K.W."/>
            <person name="Clum A."/>
            <person name="Dockter R.B."/>
            <person name="Fauchery L."/>
            <person name="Iotti M."/>
            <person name="Kohler A."/>
            <person name="Labutti K."/>
            <person name="Lindquist E.A."/>
            <person name="Lipzen A."/>
            <person name="Ohm R.A."/>
            <person name="Wang M."/>
            <person name="Grigoriev I.V."/>
            <person name="Zambonelli A."/>
            <person name="Martin F.M."/>
        </authorList>
    </citation>
    <scope>NUCLEOTIDE SEQUENCE [LARGE SCALE GENOMIC DNA]</scope>
    <source>
        <strain evidence="9 10">Tbo3840</strain>
    </source>
</reference>
<dbReference type="InterPro" id="IPR011150">
    <property type="entry name" value="Cutinase_monf"/>
</dbReference>
<dbReference type="InterPro" id="IPR029058">
    <property type="entry name" value="AB_hydrolase_fold"/>
</dbReference>
<keyword evidence="5" id="KW-0378">Hydrolase</keyword>
<feature type="disulfide bond" evidence="8">
    <location>
        <begin position="135"/>
        <end position="142"/>
    </location>
</feature>
<keyword evidence="4" id="KW-0732">Signal</keyword>
<organism evidence="9 10">
    <name type="scientific">Tuber borchii</name>
    <name type="common">White truffle</name>
    <dbReference type="NCBI Taxonomy" id="42251"/>
    <lineage>
        <taxon>Eukaryota</taxon>
        <taxon>Fungi</taxon>
        <taxon>Dikarya</taxon>
        <taxon>Ascomycota</taxon>
        <taxon>Pezizomycotina</taxon>
        <taxon>Pezizomycetes</taxon>
        <taxon>Pezizales</taxon>
        <taxon>Tuberaceae</taxon>
        <taxon>Tuber</taxon>
    </lineage>
</organism>
<evidence type="ECO:0000256" key="1">
    <source>
        <dbReference type="ARBA" id="ARBA00007534"/>
    </source>
</evidence>
<dbReference type="SMART" id="SM01110">
    <property type="entry name" value="Cutinase"/>
    <property type="match status" value="1"/>
</dbReference>
<dbReference type="GO" id="GO:0050525">
    <property type="term" value="F:cutinase activity"/>
    <property type="evidence" value="ECO:0007669"/>
    <property type="project" value="UniProtKB-EC"/>
</dbReference>
<dbReference type="EC" id="3.1.1.74" evidence="2"/>
<dbReference type="SUPFAM" id="SSF53474">
    <property type="entry name" value="alpha/beta-Hydrolases"/>
    <property type="match status" value="1"/>
</dbReference>
<gene>
    <name evidence="9" type="ORF">B9Z19DRAFT_902534</name>
</gene>
<dbReference type="GO" id="GO:0005576">
    <property type="term" value="C:extracellular region"/>
    <property type="evidence" value="ECO:0007669"/>
    <property type="project" value="InterPro"/>
</dbReference>
<evidence type="ECO:0000256" key="7">
    <source>
        <dbReference type="ARBA" id="ARBA00034045"/>
    </source>
</evidence>
<evidence type="ECO:0000313" key="9">
    <source>
        <dbReference type="EMBL" id="PUU74458.1"/>
    </source>
</evidence>
<comment type="caution">
    <text evidence="9">The sequence shown here is derived from an EMBL/GenBank/DDBJ whole genome shotgun (WGS) entry which is preliminary data.</text>
</comment>
<feature type="non-terminal residue" evidence="9">
    <location>
        <position position="149"/>
    </location>
</feature>
<accession>A0A2T6ZG36</accession>
<keyword evidence="3" id="KW-0719">Serine esterase</keyword>
<evidence type="ECO:0000256" key="5">
    <source>
        <dbReference type="ARBA" id="ARBA00022801"/>
    </source>
</evidence>
<evidence type="ECO:0000256" key="2">
    <source>
        <dbReference type="ARBA" id="ARBA00013095"/>
    </source>
</evidence>
<dbReference type="GO" id="GO:0016052">
    <property type="term" value="P:carbohydrate catabolic process"/>
    <property type="evidence" value="ECO:0007669"/>
    <property type="project" value="TreeGrafter"/>
</dbReference>
<comment type="catalytic activity">
    <reaction evidence="7">
        <text>cutin + H2O = cutin monomers.</text>
        <dbReference type="EC" id="3.1.1.74"/>
    </reaction>
</comment>
<sequence length="149" mass="15862">CADVTIIWARGTCNTGNIGSALGRCFIDYVEGNLDYTVIGQGVLPYAADIMGFIRGGCTEGAESMVAMVMLAVKQCPQSKIVLGGFSQGAQVLRKAVKRIPESIMGNIVAVVSFSDPKEGQPLESVLADRHVSFCYDGDWVCDGESTFV</sequence>
<dbReference type="STRING" id="42251.A0A2T6ZG36"/>
<feature type="disulfide bond" evidence="8">
    <location>
        <begin position="1"/>
        <end position="76"/>
    </location>
</feature>
<dbReference type="InterPro" id="IPR000675">
    <property type="entry name" value="Cutinase/axe"/>
</dbReference>
<evidence type="ECO:0000256" key="4">
    <source>
        <dbReference type="ARBA" id="ARBA00022729"/>
    </source>
</evidence>
<feature type="non-terminal residue" evidence="9">
    <location>
        <position position="1"/>
    </location>
</feature>
<evidence type="ECO:0000313" key="10">
    <source>
        <dbReference type="Proteomes" id="UP000244722"/>
    </source>
</evidence>